<reference evidence="2 3" key="1">
    <citation type="submission" date="2016-07" db="EMBL/GenBank/DDBJ databases">
        <title>Genome of Pelobium manganitolerans.</title>
        <authorList>
            <person name="Wu S."/>
            <person name="Wang G."/>
        </authorList>
    </citation>
    <scope>NUCLEOTIDE SEQUENCE [LARGE SCALE GENOMIC DNA]</scope>
    <source>
        <strain evidence="2 3">YS-25</strain>
    </source>
</reference>
<accession>A0A419S5F2</accession>
<organism evidence="2 3">
    <name type="scientific">Pelobium manganitolerans</name>
    <dbReference type="NCBI Taxonomy" id="1842495"/>
    <lineage>
        <taxon>Bacteria</taxon>
        <taxon>Pseudomonadati</taxon>
        <taxon>Bacteroidota</taxon>
        <taxon>Sphingobacteriia</taxon>
        <taxon>Sphingobacteriales</taxon>
        <taxon>Sphingobacteriaceae</taxon>
        <taxon>Pelobium</taxon>
    </lineage>
</organism>
<dbReference type="Proteomes" id="UP000283433">
    <property type="component" value="Unassembled WGS sequence"/>
</dbReference>
<dbReference type="AlphaFoldDB" id="A0A419S5F2"/>
<keyword evidence="1" id="KW-0732">Signal</keyword>
<name>A0A419S5F2_9SPHI</name>
<evidence type="ECO:0000313" key="3">
    <source>
        <dbReference type="Proteomes" id="UP000283433"/>
    </source>
</evidence>
<feature type="chain" id="PRO_5019467368" description="Penicillin-binding protein" evidence="1">
    <location>
        <begin position="24"/>
        <end position="349"/>
    </location>
</feature>
<comment type="caution">
    <text evidence="2">The sequence shown here is derived from an EMBL/GenBank/DDBJ whole genome shotgun (WGS) entry which is preliminary data.</text>
</comment>
<dbReference type="NCBIfam" id="NF033711">
    <property type="entry name" value="T9SS_PorQ"/>
    <property type="match status" value="1"/>
</dbReference>
<protein>
    <recommendedName>
        <fullName evidence="4">Penicillin-binding protein</fullName>
    </recommendedName>
</protein>
<dbReference type="EMBL" id="MBTA01000023">
    <property type="protein sequence ID" value="RKD16081.1"/>
    <property type="molecule type" value="Genomic_DNA"/>
</dbReference>
<evidence type="ECO:0008006" key="4">
    <source>
        <dbReference type="Google" id="ProtNLM"/>
    </source>
</evidence>
<feature type="signal peptide" evidence="1">
    <location>
        <begin position="1"/>
        <end position="23"/>
    </location>
</feature>
<proteinExistence type="predicted"/>
<dbReference type="NCBIfam" id="NF033709">
    <property type="entry name" value="PorV_fam"/>
    <property type="match status" value="1"/>
</dbReference>
<sequence>MVKKHASLFFFMLLGFFSLNADAQLGGNGVFRFLNLPNSARVAAMGNVLPMQNTAELDDVFANPSLLSATHQNTLSLNYSNYIADINFGNVQYAFKVGAKKTVSTALMMINYGDFEEYDETATATGANFSAADYLLNIGYGDVLYKNISYGINVKAIYGSYDIYRSFALATDLAFTYKDSSNTLATGLVLKNIGYQLDAFENQKERLPFEIALGMSKKLQFAPIRYHISYKHLQKFDLSYRNTGESSDIDLISGEQKKSRASFGSKLSQHFVFGAELLFSATFQIQGAYNLQQHKELSVEGLGGTAGLSFGFSVNLKKLSLSYAHSQLGSAGGNNYFSLNLKPDFFGKR</sequence>
<evidence type="ECO:0000313" key="2">
    <source>
        <dbReference type="EMBL" id="RKD16081.1"/>
    </source>
</evidence>
<dbReference type="RefSeq" id="WP_120181576.1">
    <property type="nucleotide sequence ID" value="NZ_MBTA01000023.1"/>
</dbReference>
<gene>
    <name evidence="2" type="ORF">BCY91_04100</name>
</gene>
<evidence type="ECO:0000256" key="1">
    <source>
        <dbReference type="SAM" id="SignalP"/>
    </source>
</evidence>
<keyword evidence="3" id="KW-1185">Reference proteome</keyword>
<dbReference type="OrthoDB" id="9809953at2"/>